<dbReference type="STRING" id="33036.HMPREF3200_01023"/>
<dbReference type="EMBL" id="LRPM01000039">
    <property type="protein sequence ID" value="KWZ77974.1"/>
    <property type="molecule type" value="Genomic_DNA"/>
</dbReference>
<evidence type="ECO:0000313" key="1">
    <source>
        <dbReference type="EMBL" id="KWZ77974.1"/>
    </source>
</evidence>
<proteinExistence type="predicted"/>
<comment type="caution">
    <text evidence="1">The sequence shown here is derived from an EMBL/GenBank/DDBJ whole genome shotgun (WGS) entry which is preliminary data.</text>
</comment>
<name>A0A133KEV6_9FIRM</name>
<evidence type="ECO:0000313" key="2">
    <source>
        <dbReference type="Proteomes" id="UP000070383"/>
    </source>
</evidence>
<keyword evidence="2" id="KW-1185">Reference proteome</keyword>
<organism evidence="1 2">
    <name type="scientific">Anaerococcus tetradius</name>
    <dbReference type="NCBI Taxonomy" id="33036"/>
    <lineage>
        <taxon>Bacteria</taxon>
        <taxon>Bacillati</taxon>
        <taxon>Bacillota</taxon>
        <taxon>Tissierellia</taxon>
        <taxon>Tissierellales</taxon>
        <taxon>Peptoniphilaceae</taxon>
        <taxon>Anaerococcus</taxon>
    </lineage>
</organism>
<dbReference type="RefSeq" id="WP_060929408.1">
    <property type="nucleotide sequence ID" value="NZ_KQ955279.1"/>
</dbReference>
<gene>
    <name evidence="1" type="ORF">HMPREF3200_01023</name>
</gene>
<accession>A0A133KEV6</accession>
<protein>
    <submittedName>
        <fullName evidence="1">Prepilin-type cleavage/methylation protein</fullName>
    </submittedName>
</protein>
<sequence>MKRPAFTLIELIVALAIASLLVAAISMILSLNLSLTNKAYLDEKSYKQASHAALYIEDKVRRAYKIEKNDLSGDKFTLYISSYNKDKRAFEESTYKFFLKKKVLYALVSNLDTPSDKGGEVRICELEYLSLKYDKKNQYVEIIVEGKSKNSRIETCINLGERE</sequence>
<dbReference type="InterPro" id="IPR012902">
    <property type="entry name" value="N_methyl_site"/>
</dbReference>
<dbReference type="Proteomes" id="UP000070383">
    <property type="component" value="Unassembled WGS sequence"/>
</dbReference>
<reference evidence="2" key="1">
    <citation type="submission" date="2016-01" db="EMBL/GenBank/DDBJ databases">
        <authorList>
            <person name="Mitreva M."/>
            <person name="Pepin K.H."/>
            <person name="Mihindukulasuriya K.A."/>
            <person name="Fulton R."/>
            <person name="Fronick C."/>
            <person name="O'Laughlin M."/>
            <person name="Miner T."/>
            <person name="Herter B."/>
            <person name="Rosa B.A."/>
            <person name="Cordes M."/>
            <person name="Tomlinson C."/>
            <person name="Wollam A."/>
            <person name="Palsikar V.B."/>
            <person name="Mardis E.R."/>
            <person name="Wilson R.K."/>
        </authorList>
    </citation>
    <scope>NUCLEOTIDE SEQUENCE [LARGE SCALE GENOMIC DNA]</scope>
    <source>
        <strain evidence="2">MJR8151</strain>
    </source>
</reference>
<dbReference type="Pfam" id="PF07963">
    <property type="entry name" value="N_methyl"/>
    <property type="match status" value="1"/>
</dbReference>
<dbReference type="AlphaFoldDB" id="A0A133KEV6"/>
<dbReference type="PATRIC" id="fig|33036.3.peg.1014"/>
<dbReference type="OrthoDB" id="9912042at2"/>
<dbReference type="NCBIfam" id="TIGR02532">
    <property type="entry name" value="IV_pilin_GFxxxE"/>
    <property type="match status" value="1"/>
</dbReference>